<feature type="domain" description="Protein translocase subunit SecDF P1" evidence="11">
    <location>
        <begin position="63"/>
        <end position="119"/>
    </location>
</feature>
<evidence type="ECO:0000256" key="1">
    <source>
        <dbReference type="ARBA" id="ARBA00004651"/>
    </source>
</evidence>
<name>A0ABV6NM44_9BACI</name>
<evidence type="ECO:0000256" key="3">
    <source>
        <dbReference type="ARBA" id="ARBA00022475"/>
    </source>
</evidence>
<keyword evidence="13" id="KW-1185">Reference proteome</keyword>
<dbReference type="RefSeq" id="WP_273843918.1">
    <property type="nucleotide sequence ID" value="NZ_JAQQWT010000007.1"/>
</dbReference>
<dbReference type="PANTHER" id="PTHR30081">
    <property type="entry name" value="PROTEIN-EXPORT MEMBRANE PROTEIN SEC"/>
    <property type="match status" value="1"/>
</dbReference>
<comment type="function">
    <text evidence="9">Part of the Sec protein translocase complex. Interacts with the SecYEG preprotein conducting channel. SecDF uses the proton motive force (PMF) to complete protein translocation after the ATP-dependent function of SecA.</text>
</comment>
<evidence type="ECO:0000256" key="9">
    <source>
        <dbReference type="HAMAP-Rule" id="MF_01463"/>
    </source>
</evidence>
<dbReference type="Pfam" id="PF21760">
    <property type="entry name" value="SecD_1st"/>
    <property type="match status" value="1"/>
</dbReference>
<keyword evidence="3 9" id="KW-1003">Cell membrane</keyword>
<comment type="similarity">
    <text evidence="9">Belongs to the SecD/SecF family. SecD subfamily.</text>
</comment>
<proteinExistence type="inferred from homology"/>
<evidence type="ECO:0000313" key="13">
    <source>
        <dbReference type="Proteomes" id="UP001589833"/>
    </source>
</evidence>
<evidence type="ECO:0000256" key="6">
    <source>
        <dbReference type="ARBA" id="ARBA00022989"/>
    </source>
</evidence>
<keyword evidence="7 9" id="KW-0811">Translocation</keyword>
<dbReference type="InterPro" id="IPR048631">
    <property type="entry name" value="SecD_1st"/>
</dbReference>
<evidence type="ECO:0000256" key="5">
    <source>
        <dbReference type="ARBA" id="ARBA00022927"/>
    </source>
</evidence>
<dbReference type="InterPro" id="IPR022813">
    <property type="entry name" value="SecD/SecF_arch_bac"/>
</dbReference>
<dbReference type="InterPro" id="IPR055344">
    <property type="entry name" value="SecD_SecF_C_bact"/>
</dbReference>
<keyword evidence="2 9" id="KW-0813">Transport</keyword>
<comment type="caution">
    <text evidence="12">The sequence shown here is derived from an EMBL/GenBank/DDBJ whole genome shotgun (WGS) entry which is preliminary data.</text>
</comment>
<reference evidence="12 13" key="1">
    <citation type="submission" date="2024-09" db="EMBL/GenBank/DDBJ databases">
        <authorList>
            <person name="Sun Q."/>
            <person name="Mori K."/>
        </authorList>
    </citation>
    <scope>NUCLEOTIDE SEQUENCE [LARGE SCALE GENOMIC DNA]</scope>
    <source>
        <strain evidence="12 13">NCAIM B.02301</strain>
    </source>
</reference>
<organism evidence="12 13">
    <name type="scientific">Halalkalibacter alkalisediminis</name>
    <dbReference type="NCBI Taxonomy" id="935616"/>
    <lineage>
        <taxon>Bacteria</taxon>
        <taxon>Bacillati</taxon>
        <taxon>Bacillota</taxon>
        <taxon>Bacilli</taxon>
        <taxon>Bacillales</taxon>
        <taxon>Bacillaceae</taxon>
        <taxon>Halalkalibacter</taxon>
    </lineage>
</organism>
<dbReference type="PANTHER" id="PTHR30081:SF1">
    <property type="entry name" value="PROTEIN TRANSLOCASE SUBUNIT SECD"/>
    <property type="match status" value="1"/>
</dbReference>
<feature type="transmembrane region" description="Helical" evidence="9">
    <location>
        <begin position="260"/>
        <end position="277"/>
    </location>
</feature>
<feature type="transmembrane region" description="Helical" evidence="9">
    <location>
        <begin position="284"/>
        <end position="304"/>
    </location>
</feature>
<evidence type="ECO:0000259" key="10">
    <source>
        <dbReference type="Pfam" id="PF02355"/>
    </source>
</evidence>
<evidence type="ECO:0000256" key="7">
    <source>
        <dbReference type="ARBA" id="ARBA00023010"/>
    </source>
</evidence>
<evidence type="ECO:0000256" key="8">
    <source>
        <dbReference type="ARBA" id="ARBA00023136"/>
    </source>
</evidence>
<feature type="domain" description="Protein export membrane protein SecD/SecF C-terminal" evidence="10">
    <location>
        <begin position="242"/>
        <end position="407"/>
    </location>
</feature>
<dbReference type="InterPro" id="IPR001036">
    <property type="entry name" value="Acrflvin-R"/>
</dbReference>
<dbReference type="NCBIfam" id="TIGR00916">
    <property type="entry name" value="2A0604s01"/>
    <property type="match status" value="1"/>
</dbReference>
<comment type="subcellular location">
    <subcellularLocation>
        <location evidence="1 9">Cell membrane</location>
        <topology evidence="1 9">Multi-pass membrane protein</topology>
    </subcellularLocation>
</comment>
<feature type="transmembrane region" description="Helical" evidence="9">
    <location>
        <begin position="310"/>
        <end position="334"/>
    </location>
</feature>
<dbReference type="NCBIfam" id="TIGR01129">
    <property type="entry name" value="secD"/>
    <property type="match status" value="1"/>
</dbReference>
<dbReference type="Gene3D" id="1.20.1640.10">
    <property type="entry name" value="Multidrug efflux transporter AcrB transmembrane domain"/>
    <property type="match status" value="1"/>
</dbReference>
<evidence type="ECO:0000256" key="2">
    <source>
        <dbReference type="ARBA" id="ARBA00022448"/>
    </source>
</evidence>
<feature type="transmembrane region" description="Helical" evidence="9">
    <location>
        <begin position="355"/>
        <end position="377"/>
    </location>
</feature>
<gene>
    <name evidence="9 12" type="primary">secD</name>
    <name evidence="12" type="ORF">ACFFH4_23430</name>
</gene>
<keyword evidence="8 9" id="KW-0472">Membrane</keyword>
<comment type="caution">
    <text evidence="9">Lacks conserved residue(s) required for the propagation of feature annotation.</text>
</comment>
<evidence type="ECO:0000259" key="11">
    <source>
        <dbReference type="Pfam" id="PF21760"/>
    </source>
</evidence>
<dbReference type="HAMAP" id="MF_01463_B">
    <property type="entry name" value="SecD_B"/>
    <property type="match status" value="1"/>
</dbReference>
<dbReference type="SUPFAM" id="SSF82866">
    <property type="entry name" value="Multidrug efflux transporter AcrB transmembrane domain"/>
    <property type="match status" value="1"/>
</dbReference>
<dbReference type="InterPro" id="IPR048634">
    <property type="entry name" value="SecD_SecF_C"/>
</dbReference>
<dbReference type="Pfam" id="PF02355">
    <property type="entry name" value="SecD_SecF_C"/>
    <property type="match status" value="1"/>
</dbReference>
<comment type="subunit">
    <text evidence="9">Forms a complex with SecF. Part of the essential Sec protein translocation apparatus which comprises SecA, SecYEG and auxiliary proteins SecDF. Other proteins may also be involved.</text>
</comment>
<keyword evidence="5 9" id="KW-0653">Protein transport</keyword>
<dbReference type="EMBL" id="JBHLTR010000082">
    <property type="protein sequence ID" value="MFC0561839.1"/>
    <property type="molecule type" value="Genomic_DNA"/>
</dbReference>
<accession>A0ABV6NM44</accession>
<keyword evidence="6 9" id="KW-1133">Transmembrane helix</keyword>
<dbReference type="Proteomes" id="UP001589833">
    <property type="component" value="Unassembled WGS sequence"/>
</dbReference>
<dbReference type="InterPro" id="IPR005791">
    <property type="entry name" value="SecD"/>
</dbReference>
<evidence type="ECO:0000256" key="4">
    <source>
        <dbReference type="ARBA" id="ARBA00022692"/>
    </source>
</evidence>
<evidence type="ECO:0000313" key="12">
    <source>
        <dbReference type="EMBL" id="MFC0561839.1"/>
    </source>
</evidence>
<sequence length="433" mass="47235">MKKGRIFAFFLIVAILAGLISTTVMGIAKEIKLGLDLQGGFEILYKVKPANEGDIINNDALRATVSALNQRVNVLGVSEPNIRIEGDDRVRVQLAGVDDQQTARELLATEASLTIRDVYDEVLVDGADLSQNGASATFHPDTNDPIVTLTLKDARQMEQISRDMISRDPAENLLVMWLDFEEGVDSYVNEAMKADPKYLSAATVMGVIPGNTATITGNFTVEETQFLAEVLNAGALPVKLEELFSNSVGASLGEQAMQKTVYAGFIGVVLIFIYMLFYYRFMGIIAVITLTTYIYLVLLVFNWMNAVLTLPGIAALILGVGMAVDANIITYERIKEEIRSGKSIMSAFKSGSRRSLSTILDANITTILAASVLFAYGTSSVQGFAVMLIVSILMSFITAVYGSRLLLGLWINSRALNKKYRLFGVKEGEISEL</sequence>
<feature type="transmembrane region" description="Helical" evidence="9">
    <location>
        <begin position="383"/>
        <end position="411"/>
    </location>
</feature>
<keyword evidence="4 9" id="KW-0812">Transmembrane</keyword>
<dbReference type="PRINTS" id="PR00702">
    <property type="entry name" value="ACRIFLAVINRP"/>
</dbReference>
<dbReference type="Gene3D" id="3.30.70.3220">
    <property type="match status" value="1"/>
</dbReference>
<protein>
    <recommendedName>
        <fullName evidence="9">Protein translocase subunit SecD</fullName>
    </recommendedName>
</protein>